<sequence length="115" mass="13176">MQALFSFVGLLKLVLRERERKKYAFVVYLVHCLHYLWAAKRPTLTHQDTSTTRQILRSCRRLGISPCSGSYLQTHLQTLMVALSVTAPTITYDRQLLTLSDRGTVSLDWAIPTTH</sequence>
<reference evidence="1" key="1">
    <citation type="submission" date="2013-12" db="EMBL/GenBank/DDBJ databases">
        <title>The Genome Sequence of Aphanomyces astaci APO3.</title>
        <authorList>
            <consortium name="The Broad Institute Genomics Platform"/>
            <person name="Russ C."/>
            <person name="Tyler B."/>
            <person name="van West P."/>
            <person name="Dieguez-Uribeondo J."/>
            <person name="Young S.K."/>
            <person name="Zeng Q."/>
            <person name="Gargeya S."/>
            <person name="Fitzgerald M."/>
            <person name="Abouelleil A."/>
            <person name="Alvarado L."/>
            <person name="Chapman S.B."/>
            <person name="Gainer-Dewar J."/>
            <person name="Goldberg J."/>
            <person name="Griggs A."/>
            <person name="Gujja S."/>
            <person name="Hansen M."/>
            <person name="Howarth C."/>
            <person name="Imamovic A."/>
            <person name="Ireland A."/>
            <person name="Larimer J."/>
            <person name="McCowan C."/>
            <person name="Murphy C."/>
            <person name="Pearson M."/>
            <person name="Poon T.W."/>
            <person name="Priest M."/>
            <person name="Roberts A."/>
            <person name="Saif S."/>
            <person name="Shea T."/>
            <person name="Sykes S."/>
            <person name="Wortman J."/>
            <person name="Nusbaum C."/>
            <person name="Birren B."/>
        </authorList>
    </citation>
    <scope>NUCLEOTIDE SEQUENCE [LARGE SCALE GENOMIC DNA]</scope>
    <source>
        <strain evidence="1">APO3</strain>
    </source>
</reference>
<protein>
    <submittedName>
        <fullName evidence="1">Uncharacterized protein</fullName>
    </submittedName>
</protein>
<dbReference type="OrthoDB" id="247542at2759"/>
<dbReference type="RefSeq" id="XP_009838316.1">
    <property type="nucleotide sequence ID" value="XM_009840014.1"/>
</dbReference>
<gene>
    <name evidence="1" type="ORF">H257_12713</name>
</gene>
<organism evidence="1">
    <name type="scientific">Aphanomyces astaci</name>
    <name type="common">Crayfish plague agent</name>
    <dbReference type="NCBI Taxonomy" id="112090"/>
    <lineage>
        <taxon>Eukaryota</taxon>
        <taxon>Sar</taxon>
        <taxon>Stramenopiles</taxon>
        <taxon>Oomycota</taxon>
        <taxon>Saprolegniomycetes</taxon>
        <taxon>Saprolegniales</taxon>
        <taxon>Verrucalvaceae</taxon>
        <taxon>Aphanomyces</taxon>
    </lineage>
</organism>
<evidence type="ECO:0000313" key="1">
    <source>
        <dbReference type="EMBL" id="ETV72248.1"/>
    </source>
</evidence>
<dbReference type="EMBL" id="KI913155">
    <property type="protein sequence ID" value="ETV72248.1"/>
    <property type="molecule type" value="Genomic_DNA"/>
</dbReference>
<dbReference type="VEuPathDB" id="FungiDB:H257_12713"/>
<proteinExistence type="predicted"/>
<name>W4FZZ6_APHAT</name>
<dbReference type="GeneID" id="20814709"/>
<accession>W4FZZ6</accession>
<dbReference type="AlphaFoldDB" id="W4FZZ6"/>